<dbReference type="InterPro" id="IPR044730">
    <property type="entry name" value="RNase_H-like_dom_plant"/>
</dbReference>
<feature type="region of interest" description="Disordered" evidence="1">
    <location>
        <begin position="434"/>
        <end position="459"/>
    </location>
</feature>
<dbReference type="PANTHER" id="PTHR47074:SF49">
    <property type="entry name" value="POLYNUCLEOTIDYL TRANSFERASE, RIBONUCLEASE H-LIKE SUPERFAMILY PROTEIN"/>
    <property type="match status" value="1"/>
</dbReference>
<evidence type="ECO:0000259" key="2">
    <source>
        <dbReference type="Pfam" id="PF13456"/>
    </source>
</evidence>
<keyword evidence="5" id="KW-1185">Reference proteome</keyword>
<feature type="compositionally biased region" description="Polar residues" evidence="1">
    <location>
        <begin position="167"/>
        <end position="191"/>
    </location>
</feature>
<feature type="compositionally biased region" description="Polar residues" evidence="1">
    <location>
        <begin position="94"/>
        <end position="107"/>
    </location>
</feature>
<dbReference type="PANTHER" id="PTHR47074">
    <property type="entry name" value="BNAC02G40300D PROTEIN"/>
    <property type="match status" value="1"/>
</dbReference>
<feature type="compositionally biased region" description="Polar residues" evidence="1">
    <location>
        <begin position="64"/>
        <end position="83"/>
    </location>
</feature>
<dbReference type="Gene3D" id="3.30.420.10">
    <property type="entry name" value="Ribonuclease H-like superfamily/Ribonuclease H"/>
    <property type="match status" value="1"/>
</dbReference>
<name>A0ABQ7NCK8_BRACM</name>
<feature type="compositionally biased region" description="Basic and acidic residues" evidence="1">
    <location>
        <begin position="137"/>
        <end position="166"/>
    </location>
</feature>
<feature type="compositionally biased region" description="Polar residues" evidence="1">
    <location>
        <begin position="435"/>
        <end position="457"/>
    </location>
</feature>
<evidence type="ECO:0000259" key="3">
    <source>
        <dbReference type="Pfam" id="PF13966"/>
    </source>
</evidence>
<comment type="caution">
    <text evidence="4">The sequence shown here is derived from an EMBL/GenBank/DDBJ whole genome shotgun (WGS) entry which is preliminary data.</text>
</comment>
<evidence type="ECO:0000313" key="4">
    <source>
        <dbReference type="EMBL" id="KAG5407504.1"/>
    </source>
</evidence>
<dbReference type="InterPro" id="IPR036397">
    <property type="entry name" value="RNaseH_sf"/>
</dbReference>
<dbReference type="CDD" id="cd06222">
    <property type="entry name" value="RNase_H_like"/>
    <property type="match status" value="1"/>
</dbReference>
<sequence>IALQRIEAEKKRHDERRGYHRTADFRSSFKPLNESPSYSRRDANRAGNGRYLAQKEYRNREQSILSRTARSNSGQYRSNTPSLQYRVVERIRPNSGSSDPQQNSTCQPDGPVTRAPLIRSTYDPQNLEGSEITPTRTLKERLGPSSDHAEANSNSRERKSALERISEPSSSREQTARRSPSFESGRLQLNDTVMGDATTDQGRRQESPSADRVPATLRLGSSRTTLSTRRGTIPLAPQSKVASKRKVTRTPRKRVARSPLLIPSLKKTTETRSSTSTRRRLVVDKDPKLPCDKADIWNVKTSPKLKDFLWRVIRKAIPVSSNLERRGVPSFNCKKCGAHEEDLHVFLTCPLAEEVWNLSPIARRPVSSTPSMAELLKQGNTYTPLPPTGLSAPLWPWIIWNLWKSRNKLVFENKTYTAQEIVLKSITDAKEWSEAQASQKDTSQHTSTHTGSLSRSSYPPPTNLTGMLVCNVDAAWNSVSGNCGIGGVFSGYNASNLPTLSEAHSHVSSALMAEALAIHRAVALAVYSNVRSLAVLSDSLSLVKLLKRGGTQPELFGIMFDIYHFMSFFDAISFSFISRNFNSDADLVAKSALSMSVMNSILGV</sequence>
<dbReference type="EMBL" id="JADBGQ010000003">
    <property type="protein sequence ID" value="KAG5407504.1"/>
    <property type="molecule type" value="Genomic_DNA"/>
</dbReference>
<evidence type="ECO:0000256" key="1">
    <source>
        <dbReference type="SAM" id="MobiDB-lite"/>
    </source>
</evidence>
<feature type="compositionally biased region" description="Basic residues" evidence="1">
    <location>
        <begin position="242"/>
        <end position="254"/>
    </location>
</feature>
<dbReference type="Proteomes" id="UP000823674">
    <property type="component" value="Chromosome A03"/>
</dbReference>
<dbReference type="InterPro" id="IPR012337">
    <property type="entry name" value="RNaseH-like_sf"/>
</dbReference>
<dbReference type="InterPro" id="IPR026960">
    <property type="entry name" value="RVT-Znf"/>
</dbReference>
<accession>A0ABQ7NCK8</accession>
<dbReference type="Pfam" id="PF13456">
    <property type="entry name" value="RVT_3"/>
    <property type="match status" value="1"/>
</dbReference>
<dbReference type="Pfam" id="PF13966">
    <property type="entry name" value="zf-RVT"/>
    <property type="match status" value="1"/>
</dbReference>
<evidence type="ECO:0008006" key="6">
    <source>
        <dbReference type="Google" id="ProtNLM"/>
    </source>
</evidence>
<evidence type="ECO:0000313" key="5">
    <source>
        <dbReference type="Proteomes" id="UP000823674"/>
    </source>
</evidence>
<gene>
    <name evidence="4" type="primary">A03g508610.1_BraROA</name>
    <name evidence="4" type="ORF">IGI04_013623</name>
</gene>
<feature type="region of interest" description="Disordered" evidence="1">
    <location>
        <begin position="64"/>
        <end position="254"/>
    </location>
</feature>
<feature type="compositionally biased region" description="Polar residues" evidence="1">
    <location>
        <begin position="122"/>
        <end position="136"/>
    </location>
</feature>
<organism evidence="4 5">
    <name type="scientific">Brassica rapa subsp. trilocularis</name>
    <dbReference type="NCBI Taxonomy" id="1813537"/>
    <lineage>
        <taxon>Eukaryota</taxon>
        <taxon>Viridiplantae</taxon>
        <taxon>Streptophyta</taxon>
        <taxon>Embryophyta</taxon>
        <taxon>Tracheophyta</taxon>
        <taxon>Spermatophyta</taxon>
        <taxon>Magnoliopsida</taxon>
        <taxon>eudicotyledons</taxon>
        <taxon>Gunneridae</taxon>
        <taxon>Pentapetalae</taxon>
        <taxon>rosids</taxon>
        <taxon>malvids</taxon>
        <taxon>Brassicales</taxon>
        <taxon>Brassicaceae</taxon>
        <taxon>Brassiceae</taxon>
        <taxon>Brassica</taxon>
    </lineage>
</organism>
<feature type="compositionally biased region" description="Low complexity" evidence="1">
    <location>
        <begin position="216"/>
        <end position="232"/>
    </location>
</feature>
<feature type="non-terminal residue" evidence="4">
    <location>
        <position position="1"/>
    </location>
</feature>
<feature type="domain" description="RNase H type-1" evidence="2">
    <location>
        <begin position="471"/>
        <end position="592"/>
    </location>
</feature>
<feature type="region of interest" description="Disordered" evidence="1">
    <location>
        <begin position="1"/>
        <end position="49"/>
    </location>
</feature>
<dbReference type="InterPro" id="IPR002156">
    <property type="entry name" value="RNaseH_domain"/>
</dbReference>
<protein>
    <recommendedName>
        <fullName evidence="6">RNase H type-1 domain-containing protein</fullName>
    </recommendedName>
</protein>
<feature type="domain" description="Reverse transcriptase zinc-binding" evidence="3">
    <location>
        <begin position="293"/>
        <end position="356"/>
    </location>
</feature>
<reference evidence="4 5" key="1">
    <citation type="submission" date="2021-03" db="EMBL/GenBank/DDBJ databases">
        <authorList>
            <person name="King G.J."/>
            <person name="Bancroft I."/>
            <person name="Baten A."/>
            <person name="Bloomfield J."/>
            <person name="Borpatragohain P."/>
            <person name="He Z."/>
            <person name="Irish N."/>
            <person name="Irwin J."/>
            <person name="Liu K."/>
            <person name="Mauleon R.P."/>
            <person name="Moore J."/>
            <person name="Morris R."/>
            <person name="Ostergaard L."/>
            <person name="Wang B."/>
            <person name="Wells R."/>
        </authorList>
    </citation>
    <scope>NUCLEOTIDE SEQUENCE [LARGE SCALE GENOMIC DNA]</scope>
    <source>
        <strain evidence="4">R-o-18</strain>
        <tissue evidence="4">Leaf</tissue>
    </source>
</reference>
<dbReference type="InterPro" id="IPR052929">
    <property type="entry name" value="RNase_H-like_EbsB-rel"/>
</dbReference>
<proteinExistence type="predicted"/>
<dbReference type="SUPFAM" id="SSF53098">
    <property type="entry name" value="Ribonuclease H-like"/>
    <property type="match status" value="1"/>
</dbReference>
<feature type="compositionally biased region" description="Basic and acidic residues" evidence="1">
    <location>
        <begin position="1"/>
        <end position="24"/>
    </location>
</feature>